<protein>
    <submittedName>
        <fullName evidence="5">Arabinose operon regulatory protein</fullName>
    </submittedName>
</protein>
<dbReference type="EMBL" id="MIGB01000069">
    <property type="protein sequence ID" value="OSY34719.1"/>
    <property type="molecule type" value="Genomic_DNA"/>
</dbReference>
<keyword evidence="6" id="KW-1185">Reference proteome</keyword>
<organism evidence="5 6">
    <name type="scientific">Pseudonocardia autotrophica</name>
    <name type="common">Amycolata autotrophica</name>
    <name type="synonym">Nocardia autotrophica</name>
    <dbReference type="NCBI Taxonomy" id="2074"/>
    <lineage>
        <taxon>Bacteria</taxon>
        <taxon>Bacillati</taxon>
        <taxon>Actinomycetota</taxon>
        <taxon>Actinomycetes</taxon>
        <taxon>Pseudonocardiales</taxon>
        <taxon>Pseudonocardiaceae</taxon>
        <taxon>Pseudonocardia</taxon>
    </lineage>
</organism>
<evidence type="ECO:0000259" key="4">
    <source>
        <dbReference type="PROSITE" id="PS01124"/>
    </source>
</evidence>
<dbReference type="GO" id="GO:0003700">
    <property type="term" value="F:DNA-binding transcription factor activity"/>
    <property type="evidence" value="ECO:0007669"/>
    <property type="project" value="InterPro"/>
</dbReference>
<dbReference type="InterPro" id="IPR018060">
    <property type="entry name" value="HTH_AraC"/>
</dbReference>
<dbReference type="PANTHER" id="PTHR46796">
    <property type="entry name" value="HTH-TYPE TRANSCRIPTIONAL ACTIVATOR RHAS-RELATED"/>
    <property type="match status" value="1"/>
</dbReference>
<keyword evidence="3" id="KW-0804">Transcription</keyword>
<name>A0A1Y2MIC4_PSEAH</name>
<evidence type="ECO:0000256" key="3">
    <source>
        <dbReference type="ARBA" id="ARBA00023163"/>
    </source>
</evidence>
<feature type="domain" description="HTH araC/xylS-type" evidence="4">
    <location>
        <begin position="250"/>
        <end position="352"/>
    </location>
</feature>
<dbReference type="STRING" id="2074.BG845_06607"/>
<dbReference type="InterPro" id="IPR035418">
    <property type="entry name" value="AraC-bd_2"/>
</dbReference>
<sequence>MSRLERLRFIDIRRTQGPVRRKVRSRGVPPALAAHEIFYSESVRETAALLGAALAPGHLVVDAAPPAVFAASLHGVRLRDVSLLHLDLSVTGTLDIPVLGNYYTVCLPTNGQVTYQHAGQKLEANTVCALVTSPGLPLTLHLGVDTPILIVRIEESALNALLARLLGRTLPSKIIFEPAFDLTSEAAMRWSSAVQLMHTEVYYPGSLIQRGEGIGAIEELLMSSLLHLQPSNFRHHFSDASIHSEGRVVRKALNFIETHLGDALTVADIARSVHLSKRSIQQVFHDELGVSPMAYVQRRRLERVRDELVDAMPSEGVTVAAVAHRWGFNHPGSFAVAYRRQWGESPSTTLRT</sequence>
<dbReference type="Proteomes" id="UP000194360">
    <property type="component" value="Unassembled WGS sequence"/>
</dbReference>
<keyword evidence="2" id="KW-0238">DNA-binding</keyword>
<evidence type="ECO:0000256" key="1">
    <source>
        <dbReference type="ARBA" id="ARBA00023015"/>
    </source>
</evidence>
<evidence type="ECO:0000256" key="2">
    <source>
        <dbReference type="ARBA" id="ARBA00023125"/>
    </source>
</evidence>
<dbReference type="InterPro" id="IPR050204">
    <property type="entry name" value="AraC_XylS_family_regulators"/>
</dbReference>
<dbReference type="SMART" id="SM00342">
    <property type="entry name" value="HTH_ARAC"/>
    <property type="match status" value="1"/>
</dbReference>
<evidence type="ECO:0000313" key="6">
    <source>
        <dbReference type="Proteomes" id="UP000194360"/>
    </source>
</evidence>
<dbReference type="Pfam" id="PF12833">
    <property type="entry name" value="HTH_18"/>
    <property type="match status" value="1"/>
</dbReference>
<dbReference type="GO" id="GO:0043565">
    <property type="term" value="F:sequence-specific DNA binding"/>
    <property type="evidence" value="ECO:0007669"/>
    <property type="project" value="InterPro"/>
</dbReference>
<gene>
    <name evidence="5" type="primary">araC</name>
    <name evidence="5" type="ORF">BG845_06607</name>
</gene>
<dbReference type="InterPro" id="IPR009057">
    <property type="entry name" value="Homeodomain-like_sf"/>
</dbReference>
<accession>A0A1Y2MIC4</accession>
<proteinExistence type="predicted"/>
<comment type="caution">
    <text evidence="5">The sequence shown here is derived from an EMBL/GenBank/DDBJ whole genome shotgun (WGS) entry which is preliminary data.</text>
</comment>
<evidence type="ECO:0000313" key="5">
    <source>
        <dbReference type="EMBL" id="OSY34719.1"/>
    </source>
</evidence>
<keyword evidence="1" id="KW-0805">Transcription regulation</keyword>
<dbReference type="PANTHER" id="PTHR46796:SF12">
    <property type="entry name" value="HTH-TYPE DNA-BINDING TRANSCRIPTIONAL ACTIVATOR EUTR"/>
    <property type="match status" value="1"/>
</dbReference>
<dbReference type="OrthoDB" id="5464689at2"/>
<dbReference type="AlphaFoldDB" id="A0A1Y2MIC4"/>
<dbReference type="Gene3D" id="1.10.10.60">
    <property type="entry name" value="Homeodomain-like"/>
    <property type="match status" value="1"/>
</dbReference>
<dbReference type="SUPFAM" id="SSF46689">
    <property type="entry name" value="Homeodomain-like"/>
    <property type="match status" value="2"/>
</dbReference>
<dbReference type="PROSITE" id="PS01124">
    <property type="entry name" value="HTH_ARAC_FAMILY_2"/>
    <property type="match status" value="1"/>
</dbReference>
<dbReference type="Pfam" id="PF14525">
    <property type="entry name" value="AraC_binding_2"/>
    <property type="match status" value="1"/>
</dbReference>
<reference evidence="5 6" key="1">
    <citation type="submission" date="2016-09" db="EMBL/GenBank/DDBJ databases">
        <title>Pseudonocardia autotrophica DSM535, a candidate organism with high potential of specific P450 cytochromes.</title>
        <authorList>
            <person name="Grumaz C."/>
            <person name="Vainshtein Y."/>
            <person name="Kirstahler P."/>
            <person name="Sohn K."/>
        </authorList>
    </citation>
    <scope>NUCLEOTIDE SEQUENCE [LARGE SCALE GENOMIC DNA]</scope>
    <source>
        <strain evidence="5 6">DSM 535</strain>
    </source>
</reference>